<proteinExistence type="predicted"/>
<dbReference type="EMBL" id="LN854557">
    <property type="protein sequence ID" value="CRL46532.1"/>
    <property type="molecule type" value="Genomic_DNA"/>
</dbReference>
<evidence type="ECO:0000313" key="1">
    <source>
        <dbReference type="EMBL" id="CRL46532.1"/>
    </source>
</evidence>
<accession>A0A193QMZ7</accession>
<reference evidence="1 2" key="1">
    <citation type="submission" date="2015-05" db="EMBL/GenBank/DDBJ databases">
        <authorList>
            <person name="Goodhead I."/>
        </authorList>
    </citation>
    <scope>NUCLEOTIDE SEQUENCE [LARGE SCALE GENOMIC DNA]</scope>
    <source>
        <strain evidence="2">morsitans</strain>
    </source>
</reference>
<evidence type="ECO:0000313" key="2">
    <source>
        <dbReference type="Proteomes" id="UP000245838"/>
    </source>
</evidence>
<organism evidence="1 2">
    <name type="scientific">Sodalis glossinidius (strain morsitans)</name>
    <dbReference type="NCBI Taxonomy" id="343509"/>
    <lineage>
        <taxon>Bacteria</taxon>
        <taxon>Pseudomonadati</taxon>
        <taxon>Pseudomonadota</taxon>
        <taxon>Gammaproteobacteria</taxon>
        <taxon>Enterobacterales</taxon>
        <taxon>Bruguierivoracaceae</taxon>
        <taxon>Sodalis</taxon>
    </lineage>
</organism>
<gene>
    <name evidence="1" type="ORF">SGGMMB4_05266</name>
</gene>
<sequence>MFNTRYRRIRARHNLPYQAVAGGLPVTSVVIPYVGADYIEEELLSAPRALHRR</sequence>
<dbReference type="AlphaFoldDB" id="A0A193QMZ7"/>
<name>A0A193QMZ7_SODGM</name>
<protein>
    <submittedName>
        <fullName evidence="1">Uncharacterized protein</fullName>
    </submittedName>
</protein>
<dbReference type="Proteomes" id="UP000245838">
    <property type="component" value="Chromosome sggmmb4_Chromosome"/>
</dbReference>